<dbReference type="PANTHER" id="PTHR43065:SF10">
    <property type="entry name" value="PEROXIDE STRESS-ACTIVATED HISTIDINE KINASE MAK3"/>
    <property type="match status" value="1"/>
</dbReference>
<comment type="caution">
    <text evidence="10">The sequence shown here is derived from an EMBL/GenBank/DDBJ whole genome shotgun (WGS) entry which is preliminary data.</text>
</comment>
<dbReference type="InterPro" id="IPR003661">
    <property type="entry name" value="HisK_dim/P_dom"/>
</dbReference>
<evidence type="ECO:0000313" key="10">
    <source>
        <dbReference type="EMBL" id="EID76816.1"/>
    </source>
</evidence>
<evidence type="ECO:0000256" key="5">
    <source>
        <dbReference type="ARBA" id="ARBA00022741"/>
    </source>
</evidence>
<organism evidence="10 11">
    <name type="scientific">Imtechella halotolerans K1</name>
    <dbReference type="NCBI Taxonomy" id="946077"/>
    <lineage>
        <taxon>Bacteria</taxon>
        <taxon>Pseudomonadati</taxon>
        <taxon>Bacteroidota</taxon>
        <taxon>Flavobacteriia</taxon>
        <taxon>Flavobacteriales</taxon>
        <taxon>Flavobacteriaceae</taxon>
        <taxon>Imtechella</taxon>
    </lineage>
</organism>
<name>I0WKA0_9FLAO</name>
<evidence type="ECO:0000313" key="11">
    <source>
        <dbReference type="Proteomes" id="UP000005938"/>
    </source>
</evidence>
<dbReference type="InterPro" id="IPR004358">
    <property type="entry name" value="Sig_transdc_His_kin-like_C"/>
</dbReference>
<keyword evidence="4" id="KW-0808">Transferase</keyword>
<keyword evidence="3" id="KW-0597">Phosphoprotein</keyword>
<dbReference type="SUPFAM" id="SSF55781">
    <property type="entry name" value="GAF domain-like"/>
    <property type="match status" value="1"/>
</dbReference>
<dbReference type="STRING" id="946077.W5A_02295"/>
<dbReference type="EC" id="2.7.13.3" evidence="2"/>
<dbReference type="GO" id="GO:0000155">
    <property type="term" value="F:phosphorelay sensor kinase activity"/>
    <property type="evidence" value="ECO:0007669"/>
    <property type="project" value="InterPro"/>
</dbReference>
<dbReference type="SUPFAM" id="SSF55874">
    <property type="entry name" value="ATPase domain of HSP90 chaperone/DNA topoisomerase II/histidine kinase"/>
    <property type="match status" value="1"/>
</dbReference>
<dbReference type="Proteomes" id="UP000005938">
    <property type="component" value="Unassembled WGS sequence"/>
</dbReference>
<dbReference type="InterPro" id="IPR036890">
    <property type="entry name" value="HATPase_C_sf"/>
</dbReference>
<dbReference type="PATRIC" id="fig|946077.3.peg.468"/>
<evidence type="ECO:0000259" key="9">
    <source>
        <dbReference type="PROSITE" id="PS50109"/>
    </source>
</evidence>
<keyword evidence="8" id="KW-0902">Two-component regulatory system</keyword>
<gene>
    <name evidence="10" type="ORF">W5A_02295</name>
</gene>
<dbReference type="PROSITE" id="PS50109">
    <property type="entry name" value="HIS_KIN"/>
    <property type="match status" value="1"/>
</dbReference>
<reference evidence="10 11" key="1">
    <citation type="journal article" date="2012" name="J. Bacteriol.">
        <title>Genome Sequence of the Halotolerant Bacterium Imtechella halotolerans K1T.</title>
        <authorList>
            <person name="Kumar S."/>
            <person name="Vikram S."/>
            <person name="Subramanian S."/>
            <person name="Raghava G.P."/>
            <person name="Pinnaka A.K."/>
        </authorList>
    </citation>
    <scope>NUCLEOTIDE SEQUENCE [LARGE SCALE GENOMIC DNA]</scope>
    <source>
        <strain evidence="10 11">K1</strain>
    </source>
</reference>
<dbReference type="SMART" id="SM00387">
    <property type="entry name" value="HATPase_c"/>
    <property type="match status" value="1"/>
</dbReference>
<keyword evidence="5" id="KW-0547">Nucleotide-binding</keyword>
<dbReference type="PRINTS" id="PR00344">
    <property type="entry name" value="BCTRLSENSOR"/>
</dbReference>
<evidence type="ECO:0000256" key="3">
    <source>
        <dbReference type="ARBA" id="ARBA00022553"/>
    </source>
</evidence>
<protein>
    <recommendedName>
        <fullName evidence="2">histidine kinase</fullName>
        <ecNumber evidence="2">2.7.13.3</ecNumber>
    </recommendedName>
</protein>
<dbReference type="PANTHER" id="PTHR43065">
    <property type="entry name" value="SENSOR HISTIDINE KINASE"/>
    <property type="match status" value="1"/>
</dbReference>
<dbReference type="CDD" id="cd00082">
    <property type="entry name" value="HisKA"/>
    <property type="match status" value="1"/>
</dbReference>
<dbReference type="InterPro" id="IPR005467">
    <property type="entry name" value="His_kinase_dom"/>
</dbReference>
<keyword evidence="7" id="KW-0067">ATP-binding</keyword>
<dbReference type="Gene3D" id="1.10.287.130">
    <property type="match status" value="1"/>
</dbReference>
<dbReference type="Gene3D" id="3.30.565.10">
    <property type="entry name" value="Histidine kinase-like ATPase, C-terminal domain"/>
    <property type="match status" value="1"/>
</dbReference>
<dbReference type="OrthoDB" id="9806995at2"/>
<dbReference type="InterPro" id="IPR003594">
    <property type="entry name" value="HATPase_dom"/>
</dbReference>
<dbReference type="SUPFAM" id="SSF47384">
    <property type="entry name" value="Homodimeric domain of signal transducing histidine kinase"/>
    <property type="match status" value="1"/>
</dbReference>
<sequence length="366" mass="40856">MKSQSENRIVIKLNERIKELTCLYEVSSIVALHVNSPEVALEIIAKRIPSAWQYPQDATVSLTVDGFHYDNSPFEKTIKQEAPIVLEGHTIGYIAIHYPASRYEQAHFLQEEKILLAQIANEISIVIERKRNKQRETEIQRNLSRTDRLTILGEITAGIAHELNTPLGNILGFAELIQQKTNDGQVAQDAQKIINSAIFAREVVKKLMFFSCEMPQHMQVVDVKPLVENALKLMGPNFQKAELEIQFVCLKEQVYAQLDGIQLTQVLFNLLSNAIYASKPKGVVTVTLAEEKNDLVLMIADEGTGIPEAIRNQIFEPFFTTKPVGEGSGLGLSVAHGIIKSHRGKLTCGANYPKGTIFTLTLPLKQ</sequence>
<evidence type="ECO:0000256" key="6">
    <source>
        <dbReference type="ARBA" id="ARBA00022777"/>
    </source>
</evidence>
<feature type="domain" description="Histidine kinase" evidence="9">
    <location>
        <begin position="158"/>
        <end position="366"/>
    </location>
</feature>
<dbReference type="eggNOG" id="COG4191">
    <property type="taxonomic scope" value="Bacteria"/>
</dbReference>
<evidence type="ECO:0000256" key="8">
    <source>
        <dbReference type="ARBA" id="ARBA00023012"/>
    </source>
</evidence>
<evidence type="ECO:0000256" key="2">
    <source>
        <dbReference type="ARBA" id="ARBA00012438"/>
    </source>
</evidence>
<dbReference type="CDD" id="cd00075">
    <property type="entry name" value="HATPase"/>
    <property type="match status" value="1"/>
</dbReference>
<keyword evidence="6 10" id="KW-0418">Kinase</keyword>
<proteinExistence type="predicted"/>
<evidence type="ECO:0000256" key="7">
    <source>
        <dbReference type="ARBA" id="ARBA00022840"/>
    </source>
</evidence>
<evidence type="ECO:0000256" key="4">
    <source>
        <dbReference type="ARBA" id="ARBA00022679"/>
    </source>
</evidence>
<dbReference type="SMART" id="SM00388">
    <property type="entry name" value="HisKA"/>
    <property type="match status" value="1"/>
</dbReference>
<dbReference type="GO" id="GO:0005524">
    <property type="term" value="F:ATP binding"/>
    <property type="evidence" value="ECO:0007669"/>
    <property type="project" value="UniProtKB-KW"/>
</dbReference>
<comment type="catalytic activity">
    <reaction evidence="1">
        <text>ATP + protein L-histidine = ADP + protein N-phospho-L-histidine.</text>
        <dbReference type="EC" id="2.7.13.3"/>
    </reaction>
</comment>
<accession>I0WKA0</accession>
<dbReference type="AlphaFoldDB" id="I0WKA0"/>
<keyword evidence="11" id="KW-1185">Reference proteome</keyword>
<dbReference type="InterPro" id="IPR036097">
    <property type="entry name" value="HisK_dim/P_sf"/>
</dbReference>
<dbReference type="RefSeq" id="WP_008236959.1">
    <property type="nucleotide sequence ID" value="NZ_AJJU01000002.1"/>
</dbReference>
<evidence type="ECO:0000256" key="1">
    <source>
        <dbReference type="ARBA" id="ARBA00000085"/>
    </source>
</evidence>
<dbReference type="EMBL" id="AJJU01000002">
    <property type="protein sequence ID" value="EID76816.1"/>
    <property type="molecule type" value="Genomic_DNA"/>
</dbReference>
<dbReference type="Pfam" id="PF02518">
    <property type="entry name" value="HATPase_c"/>
    <property type="match status" value="1"/>
</dbReference>
<dbReference type="Pfam" id="PF00512">
    <property type="entry name" value="HisKA"/>
    <property type="match status" value="1"/>
</dbReference>